<dbReference type="InterPro" id="IPR050654">
    <property type="entry name" value="AChE-related_enzymes"/>
</dbReference>
<dbReference type="GO" id="GO:0052689">
    <property type="term" value="F:carboxylic ester hydrolase activity"/>
    <property type="evidence" value="ECO:0007669"/>
    <property type="project" value="TreeGrafter"/>
</dbReference>
<reference evidence="5" key="1">
    <citation type="submission" date="2017-03" db="EMBL/GenBank/DDBJ databases">
        <title>Genomes of endolithic fungi from Antarctica.</title>
        <authorList>
            <person name="Coleine C."/>
            <person name="Masonjones S."/>
            <person name="Stajich J.E."/>
        </authorList>
    </citation>
    <scope>NUCLEOTIDE SEQUENCE [LARGE SCALE GENOMIC DNA]</scope>
    <source>
        <strain evidence="5">CCFEE 5527</strain>
    </source>
</reference>
<dbReference type="Proteomes" id="UP000192596">
    <property type="component" value="Unassembled WGS sequence"/>
</dbReference>
<evidence type="ECO:0000313" key="4">
    <source>
        <dbReference type="EMBL" id="OQN98496.1"/>
    </source>
</evidence>
<feature type="domain" description="Carboxylesterase type B" evidence="3">
    <location>
        <begin position="2"/>
        <end position="257"/>
    </location>
</feature>
<evidence type="ECO:0000313" key="5">
    <source>
        <dbReference type="Proteomes" id="UP000192596"/>
    </source>
</evidence>
<evidence type="ECO:0000256" key="2">
    <source>
        <dbReference type="ARBA" id="ARBA00022801"/>
    </source>
</evidence>
<name>A0A1V8SH74_9PEZI</name>
<dbReference type="STRING" id="1507870.A0A1V8SH74"/>
<gene>
    <name evidence="4" type="ORF">B0A48_15757</name>
</gene>
<dbReference type="PANTHER" id="PTHR43918:SF4">
    <property type="entry name" value="CARBOXYLIC ESTER HYDROLASE"/>
    <property type="match status" value="1"/>
</dbReference>
<proteinExistence type="inferred from homology"/>
<accession>A0A1V8SH74</accession>
<protein>
    <recommendedName>
        <fullName evidence="3">Carboxylesterase type B domain-containing protein</fullName>
    </recommendedName>
</protein>
<evidence type="ECO:0000259" key="3">
    <source>
        <dbReference type="Pfam" id="PF00135"/>
    </source>
</evidence>
<dbReference type="SUPFAM" id="SSF53474">
    <property type="entry name" value="alpha/beta-Hydrolases"/>
    <property type="match status" value="1"/>
</dbReference>
<comment type="similarity">
    <text evidence="1">Belongs to the type-B carboxylesterase/lipase family.</text>
</comment>
<dbReference type="PANTHER" id="PTHR43918">
    <property type="entry name" value="ACETYLCHOLINESTERASE"/>
    <property type="match status" value="1"/>
</dbReference>
<dbReference type="InterPro" id="IPR002018">
    <property type="entry name" value="CarbesteraseB"/>
</dbReference>
<dbReference type="EMBL" id="NAJO01000045">
    <property type="protein sequence ID" value="OQN98496.1"/>
    <property type="molecule type" value="Genomic_DNA"/>
</dbReference>
<comment type="caution">
    <text evidence="4">The sequence shown here is derived from an EMBL/GenBank/DDBJ whole genome shotgun (WGS) entry which is preliminary data.</text>
</comment>
<sequence length="310" mass="32156">MFGESAGGVSVSSILAVPPLPAPFRAAIVQSGTALSNAVGSIGVNAETVWNQTIIAFGCSAVVDQLACMRAVPAQQLQAYATNSSLATTVKNDGITYITNSGHQYSSGKAAKVPVIVGTTANEGTIFTLGETNLTAFVDGIFGFLPSLAAQIEAAYAVGTPGIDSEGDAIAQIFTDVGLQCPSAILARQVTHAGNASWRYIYNATFPNVSKTPHVNLGVYHSSEIPLVFSTYNKTTATAQEYALSNYMRGAWASFARDPASGPGWGATGTFNGTDLGILGLDGSSGVTLVPQTTIDARCSLYELVYSLFD</sequence>
<dbReference type="AlphaFoldDB" id="A0A1V8SH74"/>
<dbReference type="Gene3D" id="3.40.50.1820">
    <property type="entry name" value="alpha/beta hydrolase"/>
    <property type="match status" value="1"/>
</dbReference>
<dbReference type="OrthoDB" id="408631at2759"/>
<dbReference type="InParanoid" id="A0A1V8SH74"/>
<keyword evidence="2" id="KW-0378">Hydrolase</keyword>
<dbReference type="InterPro" id="IPR029058">
    <property type="entry name" value="AB_hydrolase_fold"/>
</dbReference>
<dbReference type="Pfam" id="PF00135">
    <property type="entry name" value="COesterase"/>
    <property type="match status" value="1"/>
</dbReference>
<keyword evidence="5" id="KW-1185">Reference proteome</keyword>
<organism evidence="4 5">
    <name type="scientific">Cryoendolithus antarcticus</name>
    <dbReference type="NCBI Taxonomy" id="1507870"/>
    <lineage>
        <taxon>Eukaryota</taxon>
        <taxon>Fungi</taxon>
        <taxon>Dikarya</taxon>
        <taxon>Ascomycota</taxon>
        <taxon>Pezizomycotina</taxon>
        <taxon>Dothideomycetes</taxon>
        <taxon>Dothideomycetidae</taxon>
        <taxon>Cladosporiales</taxon>
        <taxon>Cladosporiaceae</taxon>
        <taxon>Cryoendolithus</taxon>
    </lineage>
</organism>
<evidence type="ECO:0000256" key="1">
    <source>
        <dbReference type="ARBA" id="ARBA00005964"/>
    </source>
</evidence>